<dbReference type="Proteomes" id="UP000320773">
    <property type="component" value="Unassembled WGS sequence"/>
</dbReference>
<evidence type="ECO:0000313" key="2">
    <source>
        <dbReference type="Proteomes" id="UP000320773"/>
    </source>
</evidence>
<accession>A0A543G608</accession>
<name>A0A543G608_9FLAO</name>
<evidence type="ECO:0000313" key="1">
    <source>
        <dbReference type="EMBL" id="TQM41519.1"/>
    </source>
</evidence>
<comment type="caution">
    <text evidence="1">The sequence shown here is derived from an EMBL/GenBank/DDBJ whole genome shotgun (WGS) entry which is preliminary data.</text>
</comment>
<sequence length="294" mass="35191">MYDKIDFFIPLEFENFGKDTDKQIVIGNLELERQEIHKKIHYEVFYKKIRFRLYENGLYISNSISSIIYGNNTFDLTHLQLCRAIDEICSIINQKPSDLQIKSFEFGLTIPVSIKVKRILKRLLIHKNKEPKCEYRRANLTSVKFFHTDYTLKFYDKAFVEKIERRADVLKGNWLRSELQLKKKNIPKHIQTAEDLKNIENIKPLFDILMKQWGAVYKMPFINHNEHTKENLFRIYAISNPLYQEDRLDYVTKDAVRKEQQRHKKDLEEVGYFTVFDEIEKGLNEKFNSLIIVP</sequence>
<proteinExistence type="predicted"/>
<dbReference type="EMBL" id="VFPJ01000001">
    <property type="protein sequence ID" value="TQM41519.1"/>
    <property type="molecule type" value="Genomic_DNA"/>
</dbReference>
<gene>
    <name evidence="1" type="ORF">BC670_2496</name>
</gene>
<protein>
    <submittedName>
        <fullName evidence="1">Uncharacterized protein</fullName>
    </submittedName>
</protein>
<reference evidence="1 2" key="1">
    <citation type="submission" date="2019-06" db="EMBL/GenBank/DDBJ databases">
        <title>Genomic Encyclopedia of Archaeal and Bacterial Type Strains, Phase II (KMG-II): from individual species to whole genera.</title>
        <authorList>
            <person name="Goeker M."/>
        </authorList>
    </citation>
    <scope>NUCLEOTIDE SEQUENCE [LARGE SCALE GENOMIC DNA]</scope>
    <source>
        <strain evidence="1 2">DSM 24789</strain>
    </source>
</reference>
<organism evidence="1 2">
    <name type="scientific">Flavobacterium branchiophilum</name>
    <dbReference type="NCBI Taxonomy" id="55197"/>
    <lineage>
        <taxon>Bacteria</taxon>
        <taxon>Pseudomonadati</taxon>
        <taxon>Bacteroidota</taxon>
        <taxon>Flavobacteriia</taxon>
        <taxon>Flavobacteriales</taxon>
        <taxon>Flavobacteriaceae</taxon>
        <taxon>Flavobacterium</taxon>
    </lineage>
</organism>
<dbReference type="RefSeq" id="WP_089081496.1">
    <property type="nucleotide sequence ID" value="NZ_VFPJ01000001.1"/>
</dbReference>
<dbReference type="AlphaFoldDB" id="A0A543G608"/>